<sequence>MPDRTEHEVAEESVARFLSGDAAARALGITVSRVAPGAVTAHMTIGPEMLNGHGTAHGAALFAVADIAFAMACNSHGRPAVGRSCSIEYLAPASLGEAVTATAVERSVVGRGGIYDVAVTRDADGRLLAELRGHSRELGAAPGPGPG</sequence>
<dbReference type="SUPFAM" id="SSF54637">
    <property type="entry name" value="Thioesterase/thiol ester dehydrase-isomerase"/>
    <property type="match status" value="1"/>
</dbReference>
<dbReference type="RefSeq" id="WP_092201927.1">
    <property type="nucleotide sequence ID" value="NZ_FOND01000016.1"/>
</dbReference>
<dbReference type="EMBL" id="FOND01000016">
    <property type="protein sequence ID" value="SFF53616.1"/>
    <property type="molecule type" value="Genomic_DNA"/>
</dbReference>
<keyword evidence="1" id="KW-0378">Hydrolase</keyword>
<organism evidence="3 4">
    <name type="scientific">Blastococcus tunisiensis</name>
    <dbReference type="NCBI Taxonomy" id="1798228"/>
    <lineage>
        <taxon>Bacteria</taxon>
        <taxon>Bacillati</taxon>
        <taxon>Actinomycetota</taxon>
        <taxon>Actinomycetes</taxon>
        <taxon>Geodermatophilales</taxon>
        <taxon>Geodermatophilaceae</taxon>
        <taxon>Blastococcus</taxon>
    </lineage>
</organism>
<dbReference type="InterPro" id="IPR003736">
    <property type="entry name" value="PAAI_dom"/>
</dbReference>
<dbReference type="Pfam" id="PF03061">
    <property type="entry name" value="4HBT"/>
    <property type="match status" value="1"/>
</dbReference>
<keyword evidence="4" id="KW-1185">Reference proteome</keyword>
<dbReference type="PANTHER" id="PTHR42856:SF1">
    <property type="entry name" value="ACYL-COENZYME A THIOESTERASE PAAI"/>
    <property type="match status" value="1"/>
</dbReference>
<proteinExistence type="predicted"/>
<dbReference type="Proteomes" id="UP000198589">
    <property type="component" value="Unassembled WGS sequence"/>
</dbReference>
<dbReference type="InterPro" id="IPR029069">
    <property type="entry name" value="HotDog_dom_sf"/>
</dbReference>
<accession>A0A1I2JLE7</accession>
<dbReference type="NCBIfam" id="TIGR02286">
    <property type="entry name" value="PaaD"/>
    <property type="match status" value="1"/>
</dbReference>
<name>A0A1I2JLE7_9ACTN</name>
<protein>
    <submittedName>
        <fullName evidence="3">Acyl-CoA thioesterase</fullName>
    </submittedName>
</protein>
<dbReference type="InterPro" id="IPR011973">
    <property type="entry name" value="PaaD"/>
</dbReference>
<dbReference type="CDD" id="cd03443">
    <property type="entry name" value="PaaI_thioesterase"/>
    <property type="match status" value="1"/>
</dbReference>
<dbReference type="InterPro" id="IPR052723">
    <property type="entry name" value="Acyl-CoA_thioesterase_PaaI"/>
</dbReference>
<dbReference type="OrthoDB" id="32575at2"/>
<evidence type="ECO:0000259" key="2">
    <source>
        <dbReference type="Pfam" id="PF03061"/>
    </source>
</evidence>
<reference evidence="4" key="1">
    <citation type="submission" date="2016-10" db="EMBL/GenBank/DDBJ databases">
        <authorList>
            <person name="Varghese N."/>
            <person name="Submissions S."/>
        </authorList>
    </citation>
    <scope>NUCLEOTIDE SEQUENCE [LARGE SCALE GENOMIC DNA]</scope>
    <source>
        <strain evidence="4">DSM 46838</strain>
    </source>
</reference>
<dbReference type="PANTHER" id="PTHR42856">
    <property type="entry name" value="ACYL-COENZYME A THIOESTERASE PAAI"/>
    <property type="match status" value="1"/>
</dbReference>
<dbReference type="AlphaFoldDB" id="A0A1I2JLE7"/>
<dbReference type="NCBIfam" id="TIGR00369">
    <property type="entry name" value="unchar_dom_1"/>
    <property type="match status" value="1"/>
</dbReference>
<dbReference type="STRING" id="1798228.SAMN05216574_11641"/>
<evidence type="ECO:0000313" key="3">
    <source>
        <dbReference type="EMBL" id="SFF53616.1"/>
    </source>
</evidence>
<evidence type="ECO:0000313" key="4">
    <source>
        <dbReference type="Proteomes" id="UP000198589"/>
    </source>
</evidence>
<dbReference type="Gene3D" id="3.10.129.10">
    <property type="entry name" value="Hotdog Thioesterase"/>
    <property type="match status" value="1"/>
</dbReference>
<feature type="domain" description="Thioesterase" evidence="2">
    <location>
        <begin position="53"/>
        <end position="124"/>
    </location>
</feature>
<dbReference type="GO" id="GO:0016289">
    <property type="term" value="F:acyl-CoA hydrolase activity"/>
    <property type="evidence" value="ECO:0007669"/>
    <property type="project" value="UniProtKB-ARBA"/>
</dbReference>
<evidence type="ECO:0000256" key="1">
    <source>
        <dbReference type="ARBA" id="ARBA00022801"/>
    </source>
</evidence>
<dbReference type="InterPro" id="IPR006683">
    <property type="entry name" value="Thioestr_dom"/>
</dbReference>
<gene>
    <name evidence="3" type="ORF">SAMN05216574_11641</name>
</gene>